<evidence type="ECO:0000256" key="1">
    <source>
        <dbReference type="SAM" id="MobiDB-lite"/>
    </source>
</evidence>
<dbReference type="AlphaFoldDB" id="A0A6A5SX48"/>
<dbReference type="Proteomes" id="UP000800038">
    <property type="component" value="Unassembled WGS sequence"/>
</dbReference>
<dbReference type="OrthoDB" id="5230585at2759"/>
<dbReference type="Pfam" id="PF07985">
    <property type="entry name" value="SRR1"/>
    <property type="match status" value="1"/>
</dbReference>
<keyword evidence="4" id="KW-1185">Reference proteome</keyword>
<dbReference type="EMBL" id="ML976018">
    <property type="protein sequence ID" value="KAF1944284.1"/>
    <property type="molecule type" value="Genomic_DNA"/>
</dbReference>
<sequence length="459" mass="50751">MADTEPLQGTAPNEAAAAQPQGQRSDPPADKILDIKAFLESLDNRPIFTRKLFQNASEQLAKARTGQEIELVDCYGSTQAIATKDNFEAGRAPHLQYNSIHILADNDPYPTLRQFTAGLQAVMTRSRRDNVEAMVRYSNFPIYISFCENEDEFDYHLDDLVRDIADYTTLWDKSIERAVLAESLHQLKHTARITNIICIGHGSLDRGPASLLQHICASAIAQELTALYNEDGEAPKEPITIIAQDPTYTANDRELLSRLSCPIRVVPDPEAFLAVNESSLIMACYPTIPVKQILPDLAADSLSGKGPAAMFLNNEQCSNGNGGVDVVTAPWRKPLYYANAPSRPYLKMRAVYTKIMDGKKLFGSRFSDEYFETMYGIEDEGVEDVNNIQQLVQSLYKLAVGDDEEEATSEEEEAVMRGQEAASDGEDAVSDSGPRSTASDESGPALDWLPSMQIWARPK</sequence>
<proteinExistence type="predicted"/>
<feature type="compositionally biased region" description="Acidic residues" evidence="1">
    <location>
        <begin position="404"/>
        <end position="413"/>
    </location>
</feature>
<dbReference type="InterPro" id="IPR012942">
    <property type="entry name" value="SRR1-like"/>
</dbReference>
<organism evidence="3 4">
    <name type="scientific">Clathrospora elynae</name>
    <dbReference type="NCBI Taxonomy" id="706981"/>
    <lineage>
        <taxon>Eukaryota</taxon>
        <taxon>Fungi</taxon>
        <taxon>Dikarya</taxon>
        <taxon>Ascomycota</taxon>
        <taxon>Pezizomycotina</taxon>
        <taxon>Dothideomycetes</taxon>
        <taxon>Pleosporomycetidae</taxon>
        <taxon>Pleosporales</taxon>
        <taxon>Diademaceae</taxon>
        <taxon>Clathrospora</taxon>
    </lineage>
</organism>
<evidence type="ECO:0000313" key="3">
    <source>
        <dbReference type="EMBL" id="KAF1944284.1"/>
    </source>
</evidence>
<reference evidence="3" key="1">
    <citation type="journal article" date="2020" name="Stud. Mycol.">
        <title>101 Dothideomycetes genomes: a test case for predicting lifestyles and emergence of pathogens.</title>
        <authorList>
            <person name="Haridas S."/>
            <person name="Albert R."/>
            <person name="Binder M."/>
            <person name="Bloem J."/>
            <person name="Labutti K."/>
            <person name="Salamov A."/>
            <person name="Andreopoulos B."/>
            <person name="Baker S."/>
            <person name="Barry K."/>
            <person name="Bills G."/>
            <person name="Bluhm B."/>
            <person name="Cannon C."/>
            <person name="Castanera R."/>
            <person name="Culley D."/>
            <person name="Daum C."/>
            <person name="Ezra D."/>
            <person name="Gonzalez J."/>
            <person name="Henrissat B."/>
            <person name="Kuo A."/>
            <person name="Liang C."/>
            <person name="Lipzen A."/>
            <person name="Lutzoni F."/>
            <person name="Magnuson J."/>
            <person name="Mondo S."/>
            <person name="Nolan M."/>
            <person name="Ohm R."/>
            <person name="Pangilinan J."/>
            <person name="Park H.-J."/>
            <person name="Ramirez L."/>
            <person name="Alfaro M."/>
            <person name="Sun H."/>
            <person name="Tritt A."/>
            <person name="Yoshinaga Y."/>
            <person name="Zwiers L.-H."/>
            <person name="Turgeon B."/>
            <person name="Goodwin S."/>
            <person name="Spatafora J."/>
            <person name="Crous P."/>
            <person name="Grigoriev I."/>
        </authorList>
    </citation>
    <scope>NUCLEOTIDE SEQUENCE</scope>
    <source>
        <strain evidence="3">CBS 161.51</strain>
    </source>
</reference>
<accession>A0A6A5SX48</accession>
<feature type="domain" description="SRR1-like" evidence="2">
    <location>
        <begin position="181"/>
        <end position="314"/>
    </location>
</feature>
<feature type="region of interest" description="Disordered" evidence="1">
    <location>
        <begin position="1"/>
        <end position="29"/>
    </location>
</feature>
<gene>
    <name evidence="3" type="ORF">EJ02DRAFT_432600</name>
</gene>
<name>A0A6A5SX48_9PLEO</name>
<feature type="region of interest" description="Disordered" evidence="1">
    <location>
        <begin position="404"/>
        <end position="459"/>
    </location>
</feature>
<dbReference type="PANTHER" id="PTHR42080:SF1">
    <property type="entry name" value="SRR1-LIKE DOMAIN-CONTAINING PROTEIN"/>
    <property type="match status" value="1"/>
</dbReference>
<evidence type="ECO:0000259" key="2">
    <source>
        <dbReference type="Pfam" id="PF07985"/>
    </source>
</evidence>
<protein>
    <recommendedName>
        <fullName evidence="2">SRR1-like domain-containing protein</fullName>
    </recommendedName>
</protein>
<evidence type="ECO:0000313" key="4">
    <source>
        <dbReference type="Proteomes" id="UP000800038"/>
    </source>
</evidence>
<dbReference type="PANTHER" id="PTHR42080">
    <property type="entry name" value="SRR1 DOMAIN-CONTAINING PROTEIN"/>
    <property type="match status" value="1"/>
</dbReference>